<organism evidence="1 2">
    <name type="scientific">Sulfobacillus benefaciens</name>
    <dbReference type="NCBI Taxonomy" id="453960"/>
    <lineage>
        <taxon>Bacteria</taxon>
        <taxon>Bacillati</taxon>
        <taxon>Bacillota</taxon>
        <taxon>Clostridia</taxon>
        <taxon>Eubacteriales</taxon>
        <taxon>Clostridiales Family XVII. Incertae Sedis</taxon>
        <taxon>Sulfobacillus</taxon>
    </lineage>
</organism>
<proteinExistence type="predicted"/>
<gene>
    <name evidence="1" type="ORF">C7B46_18200</name>
</gene>
<evidence type="ECO:0000313" key="2">
    <source>
        <dbReference type="Proteomes" id="UP000242972"/>
    </source>
</evidence>
<dbReference type="Proteomes" id="UP000242972">
    <property type="component" value="Unassembled WGS sequence"/>
</dbReference>
<accession>A0A2T2X6R1</accession>
<protein>
    <submittedName>
        <fullName evidence="1">Uncharacterized protein</fullName>
    </submittedName>
</protein>
<dbReference type="AlphaFoldDB" id="A0A2T2X6R1"/>
<sequence>MDLMSFDVPQPDLAVVLPSLLDTTRPLLEAWAQSLRDDANAYYQERPGQLPVLARQDLLYATHHLLLLLDRYVAPLASSATADSPLSPLAVRS</sequence>
<reference evidence="1 2" key="1">
    <citation type="journal article" date="2014" name="BMC Genomics">
        <title>Comparison of environmental and isolate Sulfobacillus genomes reveals diverse carbon, sulfur, nitrogen, and hydrogen metabolisms.</title>
        <authorList>
            <person name="Justice N.B."/>
            <person name="Norman A."/>
            <person name="Brown C.T."/>
            <person name="Singh A."/>
            <person name="Thomas B.C."/>
            <person name="Banfield J.F."/>
        </authorList>
    </citation>
    <scope>NUCLEOTIDE SEQUENCE [LARGE SCALE GENOMIC DNA]</scope>
    <source>
        <strain evidence="1">AMDSBA4</strain>
    </source>
</reference>
<name>A0A2T2X6R1_9FIRM</name>
<evidence type="ECO:0000313" key="1">
    <source>
        <dbReference type="EMBL" id="PSR30165.1"/>
    </source>
</evidence>
<dbReference type="EMBL" id="PXYW01000084">
    <property type="protein sequence ID" value="PSR30165.1"/>
    <property type="molecule type" value="Genomic_DNA"/>
</dbReference>
<comment type="caution">
    <text evidence="1">The sequence shown here is derived from an EMBL/GenBank/DDBJ whole genome shotgun (WGS) entry which is preliminary data.</text>
</comment>